<comment type="caution">
    <text evidence="2">The sequence shown here is derived from an EMBL/GenBank/DDBJ whole genome shotgun (WGS) entry which is preliminary data.</text>
</comment>
<keyword evidence="3" id="KW-1185">Reference proteome</keyword>
<accession>A0A0N1HWW2</accession>
<dbReference type="VEuPathDB" id="TriTrypDB:Lsey_0120_0060"/>
<organism evidence="2 3">
    <name type="scientific">Leptomonas seymouri</name>
    <dbReference type="NCBI Taxonomy" id="5684"/>
    <lineage>
        <taxon>Eukaryota</taxon>
        <taxon>Discoba</taxon>
        <taxon>Euglenozoa</taxon>
        <taxon>Kinetoplastea</taxon>
        <taxon>Metakinetoplastina</taxon>
        <taxon>Trypanosomatida</taxon>
        <taxon>Trypanosomatidae</taxon>
        <taxon>Leishmaniinae</taxon>
        <taxon>Leptomonas</taxon>
    </lineage>
</organism>
<evidence type="ECO:0000313" key="3">
    <source>
        <dbReference type="Proteomes" id="UP000038009"/>
    </source>
</evidence>
<reference evidence="2 3" key="1">
    <citation type="journal article" date="2015" name="PLoS Pathog.">
        <title>Leptomonas seymouri: Adaptations to the Dixenous Life Cycle Analyzed by Genome Sequencing, Transcriptome Profiling and Co-infection with Leishmania donovani.</title>
        <authorList>
            <person name="Kraeva N."/>
            <person name="Butenko A."/>
            <person name="Hlavacova J."/>
            <person name="Kostygov A."/>
            <person name="Myskova J."/>
            <person name="Grybchuk D."/>
            <person name="Lestinova T."/>
            <person name="Votypka J."/>
            <person name="Volf P."/>
            <person name="Opperdoes F."/>
            <person name="Flegontov P."/>
            <person name="Lukes J."/>
            <person name="Yurchenko V."/>
        </authorList>
    </citation>
    <scope>NUCLEOTIDE SEQUENCE [LARGE SCALE GENOMIC DNA]</scope>
    <source>
        <strain evidence="2 3">ATCC 30220</strain>
    </source>
</reference>
<feature type="compositionally biased region" description="Basic and acidic residues" evidence="1">
    <location>
        <begin position="37"/>
        <end position="52"/>
    </location>
</feature>
<feature type="region of interest" description="Disordered" evidence="1">
    <location>
        <begin position="329"/>
        <end position="391"/>
    </location>
</feature>
<sequence length="752" mass="79772">MVTVLVQRQRREAAQRKQRLLAARQAAAQLSVQQARSYKEQKRKQEEDVREDAHKAWMQAQTRDLQAIDALVQRGIAQQNDGHEAAARLQADGQREACAEGVAWQAEHELEAARHRLAVAYTRAEAHKRQVPRVAAQHRREAVREAERMRAARVAAAPSSALPLAEVMRSLRAAPNATANRKASIPVAYPADVPSDEGAAASPGSSSSARRHWRMSCVAPHAKVTVHVSDEPFRSACSERCEGELKDDAVGGEDTTHEVSAGALQRATHAYALECATALVQREKTLTDGQHKAAQRAASALRRQHEERMQAEAARQAQWERLAAVKAAYRHPREADENSPRKQNDDAAAAQVTTQAGTADVSRPIVGSTPSPHRASPHSLARQHQVQKVYRESEDDFRATFIDGPSVAVHAGASAPRTAPLSELLRPAQVADLLYSVAHGASLSSAATGATPPSPSSLPGRGAAKTVGMQREVPPTRVLPSAPLRMQPLYPPAESTTADSSRAHSGGAGSPSQPVARPGSGNLSAVPCTGGWPASSLTEGERPAVADGAQRNCTLPQPLVRETHHDVTRVRSPSSSLHEAPRKAGEEPLEVAVSPLKPAAIARGGQRGGPDQAPSSPPPQQPMHEGNANVSEADARAAVATQSKEQEVIHVSSRPSTAVSAATTPLNTPSRHSHQHTDKLSSSSTSTPLSGTDEQSRLSGLASGDSGSSVDSSGSSASTGSSSSLHPLPTMTAEQLKLALIRLRSRIKTAQM</sequence>
<dbReference type="OrthoDB" id="273905at2759"/>
<feature type="region of interest" description="Disordered" evidence="1">
    <location>
        <begin position="292"/>
        <end position="315"/>
    </location>
</feature>
<dbReference type="OMA" id="AGHYEAN"/>
<evidence type="ECO:0000256" key="1">
    <source>
        <dbReference type="SAM" id="MobiDB-lite"/>
    </source>
</evidence>
<name>A0A0N1HWW2_LEPSE</name>
<gene>
    <name evidence="2" type="ORF">ABL78_4239</name>
</gene>
<evidence type="ECO:0000313" key="2">
    <source>
        <dbReference type="EMBL" id="KPI86681.1"/>
    </source>
</evidence>
<dbReference type="AlphaFoldDB" id="A0A0N1HWW2"/>
<protein>
    <submittedName>
        <fullName evidence="2">Uncharacterized protein</fullName>
    </submittedName>
</protein>
<feature type="compositionally biased region" description="Low complexity" evidence="1">
    <location>
        <begin position="346"/>
        <end position="360"/>
    </location>
</feature>
<feature type="compositionally biased region" description="Low complexity" evidence="1">
    <location>
        <begin position="697"/>
        <end position="724"/>
    </location>
</feature>
<feature type="compositionally biased region" description="Basic and acidic residues" evidence="1">
    <location>
        <begin position="331"/>
        <end position="345"/>
    </location>
</feature>
<feature type="region of interest" description="Disordered" evidence="1">
    <location>
        <begin position="444"/>
        <end position="729"/>
    </location>
</feature>
<feature type="compositionally biased region" description="Polar residues" evidence="1">
    <location>
        <begin position="653"/>
        <end position="670"/>
    </location>
</feature>
<feature type="compositionally biased region" description="Low complexity" evidence="1">
    <location>
        <begin position="680"/>
        <end position="690"/>
    </location>
</feature>
<dbReference type="Proteomes" id="UP000038009">
    <property type="component" value="Unassembled WGS sequence"/>
</dbReference>
<feature type="region of interest" description="Disordered" evidence="1">
    <location>
        <begin position="33"/>
        <end position="52"/>
    </location>
</feature>
<dbReference type="EMBL" id="LJSK01000120">
    <property type="protein sequence ID" value="KPI86681.1"/>
    <property type="molecule type" value="Genomic_DNA"/>
</dbReference>
<proteinExistence type="predicted"/>